<feature type="compositionally biased region" description="Polar residues" evidence="1">
    <location>
        <begin position="624"/>
        <end position="633"/>
    </location>
</feature>
<dbReference type="SUPFAM" id="SSF49265">
    <property type="entry name" value="Fibronectin type III"/>
    <property type="match status" value="2"/>
</dbReference>
<evidence type="ECO:0000256" key="1">
    <source>
        <dbReference type="SAM" id="MobiDB-lite"/>
    </source>
</evidence>
<evidence type="ECO:0000259" key="2">
    <source>
        <dbReference type="PROSITE" id="PS50853"/>
    </source>
</evidence>
<feature type="domain" description="Fibronectin type-III" evidence="2">
    <location>
        <begin position="435"/>
        <end position="543"/>
    </location>
</feature>
<feature type="region of interest" description="Disordered" evidence="1">
    <location>
        <begin position="1249"/>
        <end position="1293"/>
    </location>
</feature>
<feature type="compositionally biased region" description="Polar residues" evidence="1">
    <location>
        <begin position="938"/>
        <end position="950"/>
    </location>
</feature>
<evidence type="ECO:0000313" key="3">
    <source>
        <dbReference type="Proteomes" id="UP000085678"/>
    </source>
</evidence>
<dbReference type="InterPro" id="IPR003961">
    <property type="entry name" value="FN3_dom"/>
</dbReference>
<dbReference type="GeneID" id="106177096"/>
<feature type="region of interest" description="Disordered" evidence="1">
    <location>
        <begin position="904"/>
        <end position="924"/>
    </location>
</feature>
<dbReference type="CDD" id="cd00063">
    <property type="entry name" value="FN3"/>
    <property type="match status" value="1"/>
</dbReference>
<sequence length="1293" mass="141019">MCIYYLRMYTLSRGDSRLYPCPKKRNITSPDSSPGGACTWTMSSSRKDMSRAHAYKLTLVTSSECFGDITETKDLYTDYHLEKPNPVSDINTYIINSTALQVNWKPPNEFPTGYLDCLSQSGVTTSDPSRCHNCLGGNGGLLYEVQYSSIIWGDAGAVLLCKPNVNHMENISLIISGLRPNSDYSITIRVRPNGDGIEEAGYWSDQASVQSELTWESVPTAAPEIVGLVQLNGGKAELLWKEIPRELQNGQIRSLNVTLTIASGNICQSQLYDTSESVPPLGIPLTPVYLQTKNTNQSLGLLLNAATSAGFARKPSMKNIYLSAERVLRHFVAEVDGKEAVLSWKAPLFTTPPDNYTLVWCKGLYGTQCEDSLQTLILDENSLGITVNESRFQYNLTLPEAAENYIFLLSANWEDAWGSMEYPDCHHNFKYYGEVPSYDSAFHLESSEDNIIVTWSPPSFDRESGHIIQYTVQSCEATNTSKCQSVTLVPDCQCSFQSYGCNPSWQIQIPKLRSSTNYTVSLKAHTRFHQSVLAVDYVTTKPGISNHGQPITGFVILGAVLALGVIVTIAVCAVRWLKSSMQPIDIDVPENPEKFQYFEDMDSSSSSQMAVRRQRDEDRIAGQEDSSALVQQESQENVPCRGYHWCQYLYLHLKSKFCRRARRKELSELKGLDRQDTVQSDDSGLPQSPTPQFLNNTSDPDLPFEQPPRPILDNQAHQPPSGDTSHSHSSAELVLRCPTEDLEINASHRCDSIGLQITKPAGDFTESAEGEGTLAGQGNNLSNPCSSDECLNSSYTQFALAETPMFSSVETLPESHSSSQEFVSQEDLRKSLTRNLVADGTCICSPNSIALPLTTSSSTDSCIPLVTTENPNSKDVSIVCRTDGYVPNLSLTSPEPGSVNYAKFEKDSTCSDPSDKYGKLGTPNASNDYVRVACNQTKRPSHTGSSQQHNRQIDSKQTEPNIYFSKPAGSSGYWSFSEMGDQSATPPSSPPPPVGKAETSDSMQCVPSIRLGADRQMAECSSSDGYVSSDEMGHVGFGSATQGELSPFPAQAEHRVNGDIAPTYAGELSNVPGIAVDDYVTKDTLLQLCGNRGEIFHTDTKGSTNLLNAQKDTKNIRNGQDDDVDSALGCALNDQSSSSDPYVTASVFQRTGGNSSEDFVGTHEHAPCVAENDWPFDVSGNDPQPADKSDVSDYVATVFSPNQETFENGYVSVSIPQEASIKEDIPKDFRCNAISAAGPLNGNYLCSDASHTSDKETSQTSATPELGSFTKGVNSGAENVGSTSSPLQSGYVL</sequence>
<dbReference type="Gene3D" id="2.60.40.10">
    <property type="entry name" value="Immunoglobulins"/>
    <property type="match status" value="2"/>
</dbReference>
<proteinExistence type="predicted"/>
<protein>
    <submittedName>
        <fullName evidence="4">Uncharacterized protein LOC106177096 isoform X2</fullName>
    </submittedName>
</protein>
<feature type="compositionally biased region" description="Polar residues" evidence="1">
    <location>
        <begin position="1271"/>
        <end position="1293"/>
    </location>
</feature>
<name>A0A1S3JXX2_LINAN</name>
<dbReference type="RefSeq" id="XP_013415228.1">
    <property type="nucleotide sequence ID" value="XM_013559774.1"/>
</dbReference>
<keyword evidence="3" id="KW-1185">Reference proteome</keyword>
<feature type="compositionally biased region" description="Polar residues" evidence="1">
    <location>
        <begin position="715"/>
        <end position="730"/>
    </location>
</feature>
<reference evidence="4" key="1">
    <citation type="submission" date="2025-08" db="UniProtKB">
        <authorList>
            <consortium name="RefSeq"/>
        </authorList>
    </citation>
    <scope>IDENTIFICATION</scope>
    <source>
        <tissue evidence="4">Gonads</tissue>
    </source>
</reference>
<feature type="compositionally biased region" description="Basic and acidic residues" evidence="1">
    <location>
        <begin position="904"/>
        <end position="918"/>
    </location>
</feature>
<evidence type="ECO:0000313" key="4">
    <source>
        <dbReference type="RefSeq" id="XP_013415228.1"/>
    </source>
</evidence>
<dbReference type="InterPro" id="IPR013783">
    <property type="entry name" value="Ig-like_fold"/>
</dbReference>
<dbReference type="OrthoDB" id="6124777at2759"/>
<feature type="compositionally biased region" description="Basic and acidic residues" evidence="1">
    <location>
        <begin position="613"/>
        <end position="622"/>
    </location>
</feature>
<organism evidence="3 4">
    <name type="scientific">Lingula anatina</name>
    <name type="common">Brachiopod</name>
    <name type="synonym">Lingula unguis</name>
    <dbReference type="NCBI Taxonomy" id="7574"/>
    <lineage>
        <taxon>Eukaryota</taxon>
        <taxon>Metazoa</taxon>
        <taxon>Spiralia</taxon>
        <taxon>Lophotrochozoa</taxon>
        <taxon>Brachiopoda</taxon>
        <taxon>Linguliformea</taxon>
        <taxon>Lingulata</taxon>
        <taxon>Lingulida</taxon>
        <taxon>Linguloidea</taxon>
        <taxon>Lingulidae</taxon>
        <taxon>Lingula</taxon>
    </lineage>
</organism>
<accession>A0A1S3JXX2</accession>
<dbReference type="SMART" id="SM00060">
    <property type="entry name" value="FN3"/>
    <property type="match status" value="2"/>
</dbReference>
<gene>
    <name evidence="4" type="primary">LOC106177096</name>
</gene>
<feature type="region of interest" description="Disordered" evidence="1">
    <location>
        <begin position="672"/>
        <end position="731"/>
    </location>
</feature>
<feature type="compositionally biased region" description="Polar residues" evidence="1">
    <location>
        <begin position="677"/>
        <end position="699"/>
    </location>
</feature>
<dbReference type="InterPro" id="IPR036116">
    <property type="entry name" value="FN3_sf"/>
</dbReference>
<dbReference type="PROSITE" id="PS50853">
    <property type="entry name" value="FN3"/>
    <property type="match status" value="1"/>
</dbReference>
<feature type="region of interest" description="Disordered" evidence="1">
    <location>
        <begin position="599"/>
        <end position="633"/>
    </location>
</feature>
<feature type="region of interest" description="Disordered" evidence="1">
    <location>
        <begin position="938"/>
        <end position="1003"/>
    </location>
</feature>
<dbReference type="Proteomes" id="UP000085678">
    <property type="component" value="Unplaced"/>
</dbReference>